<dbReference type="PROSITE" id="PS50994">
    <property type="entry name" value="INTEGRASE"/>
    <property type="match status" value="1"/>
</dbReference>
<evidence type="ECO:0000259" key="1">
    <source>
        <dbReference type="PROSITE" id="PS50994"/>
    </source>
</evidence>
<sequence>MVKKNYEKQTGEKVSKSYVDCVLKEAGMVKSPEKKRKGRSKYMKYPDYTLTKLGKSMMSIDFIGPRYLKGSDNRINFLSCKYIRPEKRGIVTRIEGQTAEETITALKEILKTHPIPEILKIDNDSAFGANLPHERHIGKLAFFLLNLGVYPLYVAPRSPWNNGQVEGFNSVFSKKFWNKLQFSDEQEIDIKIKDFNVAYEKYSRLVSNNPERKEKDIKYIDDFKDANLENKCVEQFKADKIYFLRIVRRKNDKGTDKEYGFIDILKHEIKLPKDLINLFVFCALDLKSKLLKSNIELDDGSLKEVKSIAFVIKNVIYDQA</sequence>
<dbReference type="EMBL" id="MT631627">
    <property type="protein sequence ID" value="QNO55746.1"/>
    <property type="molecule type" value="Genomic_DNA"/>
</dbReference>
<dbReference type="InterPro" id="IPR036397">
    <property type="entry name" value="RNaseH_sf"/>
</dbReference>
<dbReference type="Gene3D" id="3.30.420.10">
    <property type="entry name" value="Ribonuclease H-like superfamily/Ribonuclease H"/>
    <property type="match status" value="1"/>
</dbReference>
<dbReference type="GO" id="GO:0015074">
    <property type="term" value="P:DNA integration"/>
    <property type="evidence" value="ECO:0007669"/>
    <property type="project" value="InterPro"/>
</dbReference>
<dbReference type="InterPro" id="IPR012337">
    <property type="entry name" value="RNaseH-like_sf"/>
</dbReference>
<reference evidence="2" key="1">
    <citation type="submission" date="2020-06" db="EMBL/GenBank/DDBJ databases">
        <title>Unique genomic features of the anaerobic methanotrophic archaea.</title>
        <authorList>
            <person name="Chadwick G.L."/>
            <person name="Skennerton C.T."/>
            <person name="Laso-Perez R."/>
            <person name="Leu A.O."/>
            <person name="Speth D.R."/>
            <person name="Yu H."/>
            <person name="Morgan-Lang C."/>
            <person name="Hatzenpichler R."/>
            <person name="Goudeau D."/>
            <person name="Malmstrom R."/>
            <person name="Brazelton W.J."/>
            <person name="Woyke T."/>
            <person name="Hallam S.J."/>
            <person name="Tyson G.W."/>
            <person name="Wegener G."/>
            <person name="Boetius A."/>
            <person name="Orphan V."/>
        </authorList>
    </citation>
    <scope>NUCLEOTIDE SEQUENCE</scope>
</reference>
<dbReference type="InterPro" id="IPR001584">
    <property type="entry name" value="Integrase_cat-core"/>
</dbReference>
<protein>
    <recommendedName>
        <fullName evidence="1">Integrase catalytic domain-containing protein</fullName>
    </recommendedName>
</protein>
<dbReference type="AlphaFoldDB" id="A0A7G9Z662"/>
<accession>A0A7G9Z662</accession>
<name>A0A7G9Z662_9EURY</name>
<organism evidence="2">
    <name type="scientific">Candidatus Methanophaga sp. ANME-1 ERB7</name>
    <dbReference type="NCBI Taxonomy" id="2759913"/>
    <lineage>
        <taxon>Archaea</taxon>
        <taxon>Methanobacteriati</taxon>
        <taxon>Methanobacteriota</taxon>
        <taxon>Stenosarchaea group</taxon>
        <taxon>Methanomicrobia</taxon>
        <taxon>Candidatus Methanophagales</taxon>
        <taxon>Candidatus Methanophagaceae</taxon>
        <taxon>Candidatus Methanophaga</taxon>
    </lineage>
</organism>
<proteinExistence type="predicted"/>
<feature type="domain" description="Integrase catalytic" evidence="1">
    <location>
        <begin position="42"/>
        <end position="220"/>
    </location>
</feature>
<gene>
    <name evidence="2" type="ORF">BDFDLMKG_00016</name>
</gene>
<evidence type="ECO:0000313" key="2">
    <source>
        <dbReference type="EMBL" id="QNO55746.1"/>
    </source>
</evidence>
<dbReference type="SUPFAM" id="SSF53098">
    <property type="entry name" value="Ribonuclease H-like"/>
    <property type="match status" value="1"/>
</dbReference>
<dbReference type="GO" id="GO:0003676">
    <property type="term" value="F:nucleic acid binding"/>
    <property type="evidence" value="ECO:0007669"/>
    <property type="project" value="InterPro"/>
</dbReference>